<protein>
    <submittedName>
        <fullName evidence="2">Nucleotidyltransferase family protein</fullName>
    </submittedName>
</protein>
<dbReference type="AlphaFoldDB" id="A0AAE3FZB7"/>
<evidence type="ECO:0000259" key="1">
    <source>
        <dbReference type="Pfam" id="PF12804"/>
    </source>
</evidence>
<dbReference type="CDD" id="cd04182">
    <property type="entry name" value="GT_2_like_f"/>
    <property type="match status" value="1"/>
</dbReference>
<accession>A0AAE3FZB7</accession>
<dbReference type="PANTHER" id="PTHR43777">
    <property type="entry name" value="MOLYBDENUM COFACTOR CYTIDYLYLTRANSFERASE"/>
    <property type="match status" value="1"/>
</dbReference>
<dbReference type="InterPro" id="IPR029044">
    <property type="entry name" value="Nucleotide-diphossugar_trans"/>
</dbReference>
<dbReference type="RefSeq" id="WP_250584529.1">
    <property type="nucleotide sequence ID" value="NZ_JAKRVX010000004.1"/>
</dbReference>
<dbReference type="PANTHER" id="PTHR43777:SF1">
    <property type="entry name" value="MOLYBDENUM COFACTOR CYTIDYLYLTRANSFERASE"/>
    <property type="match status" value="1"/>
</dbReference>
<dbReference type="InterPro" id="IPR025877">
    <property type="entry name" value="MobA-like_NTP_Trfase"/>
</dbReference>
<comment type="caution">
    <text evidence="2">The sequence shown here is derived from an EMBL/GenBank/DDBJ whole genome shotgun (WGS) entry which is preliminary data.</text>
</comment>
<gene>
    <name evidence="2" type="ORF">AArcSt2_10790</name>
</gene>
<keyword evidence="3" id="KW-1185">Reference proteome</keyword>
<dbReference type="Pfam" id="PF12804">
    <property type="entry name" value="NTP_transf_3"/>
    <property type="match status" value="1"/>
</dbReference>
<proteinExistence type="predicted"/>
<reference evidence="2" key="1">
    <citation type="journal article" date="2022" name="Syst. Appl. Microbiol.">
        <title>Natronocalculus amylovorans gen. nov., sp. nov., and Natranaeroarchaeum aerophilus sp. nov., dominant culturable amylolytic natronoarchaea from hypersaline soda lakes in southwestern Siberia.</title>
        <authorList>
            <person name="Sorokin D.Y."/>
            <person name="Elcheninov A.G."/>
            <person name="Khizhniak T.V."/>
            <person name="Koenen M."/>
            <person name="Bale N.J."/>
            <person name="Damste J.S.S."/>
            <person name="Kublanov I.V."/>
        </authorList>
    </citation>
    <scope>NUCLEOTIDE SEQUENCE</scope>
    <source>
        <strain evidence="2">AArc-St2</strain>
    </source>
</reference>
<evidence type="ECO:0000313" key="3">
    <source>
        <dbReference type="Proteomes" id="UP001203207"/>
    </source>
</evidence>
<organism evidence="2 3">
    <name type="scientific">Natronocalculus amylovorans</name>
    <dbReference type="NCBI Taxonomy" id="2917812"/>
    <lineage>
        <taxon>Archaea</taxon>
        <taxon>Methanobacteriati</taxon>
        <taxon>Methanobacteriota</taxon>
        <taxon>Stenosarchaea group</taxon>
        <taxon>Halobacteria</taxon>
        <taxon>Halobacteriales</taxon>
        <taxon>Haloferacaceae</taxon>
        <taxon>Natronocalculus</taxon>
    </lineage>
</organism>
<name>A0AAE3FZB7_9EURY</name>
<sequence length="215" mass="22428">MSESDSDTQLPTVDPTCVPSGTPMPTVVGIVLAGGTSQRFGDTNKLLAEIDGEPIVRHATRGVCNTAVTATIAVLGHDRKQVETALSGLPIETVVNTAYRDGQSTSVQTGVRAAYELVPDADAVVIALGDMPFVAVETINTLIQVYATGEWDALAPSTDDVRGNPVLFSRDHAPALTDVTGDVGGREILLAGDRSALVAVSDPGIHRDVDRPSDL</sequence>
<evidence type="ECO:0000313" key="2">
    <source>
        <dbReference type="EMBL" id="MCL9817429.1"/>
    </source>
</evidence>
<dbReference type="Proteomes" id="UP001203207">
    <property type="component" value="Unassembled WGS sequence"/>
</dbReference>
<reference evidence="2" key="2">
    <citation type="submission" date="2022-02" db="EMBL/GenBank/DDBJ databases">
        <authorList>
            <person name="Elcheninov A.G."/>
            <person name="Sorokin D.Y."/>
            <person name="Kublanov I.V."/>
        </authorList>
    </citation>
    <scope>NUCLEOTIDE SEQUENCE</scope>
    <source>
        <strain evidence="2">AArc-St2</strain>
    </source>
</reference>
<feature type="domain" description="MobA-like NTP transferase" evidence="1">
    <location>
        <begin position="29"/>
        <end position="190"/>
    </location>
</feature>
<dbReference type="GO" id="GO:0016779">
    <property type="term" value="F:nucleotidyltransferase activity"/>
    <property type="evidence" value="ECO:0007669"/>
    <property type="project" value="UniProtKB-ARBA"/>
</dbReference>
<dbReference type="Gene3D" id="3.90.550.10">
    <property type="entry name" value="Spore Coat Polysaccharide Biosynthesis Protein SpsA, Chain A"/>
    <property type="match status" value="1"/>
</dbReference>
<dbReference type="SUPFAM" id="SSF53448">
    <property type="entry name" value="Nucleotide-diphospho-sugar transferases"/>
    <property type="match status" value="1"/>
</dbReference>
<dbReference type="EMBL" id="JAKRVX010000004">
    <property type="protein sequence ID" value="MCL9817429.1"/>
    <property type="molecule type" value="Genomic_DNA"/>
</dbReference>